<dbReference type="EMBL" id="QEOB01000023">
    <property type="protein sequence ID" value="PVX72829.1"/>
    <property type="molecule type" value="Genomic_DNA"/>
</dbReference>
<evidence type="ECO:0000259" key="2">
    <source>
        <dbReference type="PROSITE" id="PS50110"/>
    </source>
</evidence>
<dbReference type="Gene3D" id="3.40.50.2300">
    <property type="match status" value="1"/>
</dbReference>
<dbReference type="InterPro" id="IPR011006">
    <property type="entry name" value="CheY-like_superfamily"/>
</dbReference>
<organism evidence="3 4">
    <name type="scientific">Paraburkholderia unamae</name>
    <dbReference type="NCBI Taxonomy" id="219649"/>
    <lineage>
        <taxon>Bacteria</taxon>
        <taxon>Pseudomonadati</taxon>
        <taxon>Pseudomonadota</taxon>
        <taxon>Betaproteobacteria</taxon>
        <taxon>Burkholderiales</taxon>
        <taxon>Burkholderiaceae</taxon>
        <taxon>Paraburkholderia</taxon>
    </lineage>
</organism>
<gene>
    <name evidence="3" type="ORF">C7402_12368</name>
</gene>
<keyword evidence="1" id="KW-0597">Phosphoprotein</keyword>
<dbReference type="SUPFAM" id="SSF52172">
    <property type="entry name" value="CheY-like"/>
    <property type="match status" value="1"/>
</dbReference>
<evidence type="ECO:0000313" key="3">
    <source>
        <dbReference type="EMBL" id="PVX72829.1"/>
    </source>
</evidence>
<keyword evidence="4" id="KW-1185">Reference proteome</keyword>
<dbReference type="InterPro" id="IPR001789">
    <property type="entry name" value="Sig_transdc_resp-reg_receiver"/>
</dbReference>
<evidence type="ECO:0000313" key="4">
    <source>
        <dbReference type="Proteomes" id="UP000245712"/>
    </source>
</evidence>
<comment type="caution">
    <text evidence="3">The sequence shown here is derived from an EMBL/GenBank/DDBJ whole genome shotgun (WGS) entry which is preliminary data.</text>
</comment>
<evidence type="ECO:0000256" key="1">
    <source>
        <dbReference type="PROSITE-ProRule" id="PRU00169"/>
    </source>
</evidence>
<feature type="modified residue" description="4-aspartylphosphate" evidence="1">
    <location>
        <position position="13"/>
    </location>
</feature>
<sequence length="94" mass="10330">MLEDVSIDLFLLDWSEPDRGRYETLRYLARREFVGPIVLFTSPQTACGVINSGLECGADVHVTKPLSEGESLAPLHALGNGPYYAARTAISQMM</sequence>
<dbReference type="Proteomes" id="UP000245712">
    <property type="component" value="Unassembled WGS sequence"/>
</dbReference>
<protein>
    <submittedName>
        <fullName evidence="3">Response regulator receiver domain-containing protein</fullName>
    </submittedName>
</protein>
<accession>A0ABX5KBA7</accession>
<feature type="domain" description="Response regulatory" evidence="2">
    <location>
        <begin position="1"/>
        <end position="79"/>
    </location>
</feature>
<dbReference type="PROSITE" id="PS50110">
    <property type="entry name" value="RESPONSE_REGULATORY"/>
    <property type="match status" value="1"/>
</dbReference>
<name>A0ABX5KBA7_9BURK</name>
<reference evidence="3 4" key="1">
    <citation type="submission" date="2018-05" db="EMBL/GenBank/DDBJ databases">
        <title>Genomic Encyclopedia of Type Strains, Phase IV (KMG-V): Genome sequencing to study the core and pangenomes of soil and plant-associated prokaryotes.</title>
        <authorList>
            <person name="Whitman W."/>
        </authorList>
    </citation>
    <scope>NUCLEOTIDE SEQUENCE [LARGE SCALE GENOMIC DNA]</scope>
    <source>
        <strain evidence="3 4">SCZa-39</strain>
    </source>
</reference>
<proteinExistence type="predicted"/>